<organism evidence="1 2">
    <name type="scientific">Microbacterium proteolyticum</name>
    <dbReference type="NCBI Taxonomy" id="1572644"/>
    <lineage>
        <taxon>Bacteria</taxon>
        <taxon>Bacillati</taxon>
        <taxon>Actinomycetota</taxon>
        <taxon>Actinomycetes</taxon>
        <taxon>Micrococcales</taxon>
        <taxon>Microbacteriaceae</taxon>
        <taxon>Microbacterium</taxon>
    </lineage>
</organism>
<proteinExistence type="predicted"/>
<sequence length="98" mass="11284">MSVISEAFAVWRECREAFDGVLHSAYTRAEIATNGALLNDRGRRRGIDAVSLFMGPAVRAYAYASPELVEHWEEFPRVTYAEFERQWVAVQEEERWAS</sequence>
<name>A0A7W5CIC9_9MICO</name>
<dbReference type="EMBL" id="JACHXY010000002">
    <property type="protein sequence ID" value="MBB3158221.1"/>
    <property type="molecule type" value="Genomic_DNA"/>
</dbReference>
<accession>A0A7W5CIC9</accession>
<evidence type="ECO:0000313" key="2">
    <source>
        <dbReference type="Proteomes" id="UP000543579"/>
    </source>
</evidence>
<evidence type="ECO:0000313" key="1">
    <source>
        <dbReference type="EMBL" id="MBB3158221.1"/>
    </source>
</evidence>
<comment type="caution">
    <text evidence="1">The sequence shown here is derived from an EMBL/GenBank/DDBJ whole genome shotgun (WGS) entry which is preliminary data.</text>
</comment>
<dbReference type="RefSeq" id="WP_183419677.1">
    <property type="nucleotide sequence ID" value="NZ_JACHXY010000002.1"/>
</dbReference>
<dbReference type="Proteomes" id="UP000543579">
    <property type="component" value="Unassembled WGS sequence"/>
</dbReference>
<reference evidence="1 2" key="1">
    <citation type="submission" date="2020-08" db="EMBL/GenBank/DDBJ databases">
        <title>Genomic Encyclopedia of Type Strains, Phase III (KMG-III): the genomes of soil and plant-associated and newly described type strains.</title>
        <authorList>
            <person name="Whitman W."/>
        </authorList>
    </citation>
    <scope>NUCLEOTIDE SEQUENCE [LARGE SCALE GENOMIC DNA]</scope>
    <source>
        <strain evidence="1 2">CECT 8356</strain>
    </source>
</reference>
<dbReference type="AlphaFoldDB" id="A0A7W5CIC9"/>
<protein>
    <submittedName>
        <fullName evidence="1">Uncharacterized protein</fullName>
    </submittedName>
</protein>
<gene>
    <name evidence="1" type="ORF">FHS07_001917</name>
</gene>